<keyword evidence="2" id="KW-1185">Reference proteome</keyword>
<protein>
    <recommendedName>
        <fullName evidence="3">RNase H type-1 domain-containing protein</fullName>
    </recommendedName>
</protein>
<dbReference type="PANTHER" id="PTHR47074">
    <property type="entry name" value="BNAC02G40300D PROTEIN"/>
    <property type="match status" value="1"/>
</dbReference>
<evidence type="ECO:0000313" key="1">
    <source>
        <dbReference type="EMBL" id="KAK2658384.1"/>
    </source>
</evidence>
<dbReference type="PANTHER" id="PTHR47074:SF48">
    <property type="entry name" value="POLYNUCLEOTIDYL TRANSFERASE, RIBONUCLEASE H-LIKE SUPERFAMILY PROTEIN"/>
    <property type="match status" value="1"/>
</dbReference>
<comment type="caution">
    <text evidence="1">The sequence shown here is derived from an EMBL/GenBank/DDBJ whole genome shotgun (WGS) entry which is preliminary data.</text>
</comment>
<dbReference type="AlphaFoldDB" id="A0AAD9XF97"/>
<dbReference type="EMBL" id="JANJYI010000002">
    <property type="protein sequence ID" value="KAK2658384.1"/>
    <property type="molecule type" value="Genomic_DNA"/>
</dbReference>
<name>A0AAD9XF97_9ROSI</name>
<evidence type="ECO:0000313" key="2">
    <source>
        <dbReference type="Proteomes" id="UP001280121"/>
    </source>
</evidence>
<dbReference type="InterPro" id="IPR052929">
    <property type="entry name" value="RNase_H-like_EbsB-rel"/>
</dbReference>
<dbReference type="Proteomes" id="UP001280121">
    <property type="component" value="Unassembled WGS sequence"/>
</dbReference>
<proteinExistence type="predicted"/>
<organism evidence="1 2">
    <name type="scientific">Dipteronia dyeriana</name>
    <dbReference type="NCBI Taxonomy" id="168575"/>
    <lineage>
        <taxon>Eukaryota</taxon>
        <taxon>Viridiplantae</taxon>
        <taxon>Streptophyta</taxon>
        <taxon>Embryophyta</taxon>
        <taxon>Tracheophyta</taxon>
        <taxon>Spermatophyta</taxon>
        <taxon>Magnoliopsida</taxon>
        <taxon>eudicotyledons</taxon>
        <taxon>Gunneridae</taxon>
        <taxon>Pentapetalae</taxon>
        <taxon>rosids</taxon>
        <taxon>malvids</taxon>
        <taxon>Sapindales</taxon>
        <taxon>Sapindaceae</taxon>
        <taxon>Hippocastanoideae</taxon>
        <taxon>Acereae</taxon>
        <taxon>Dipteronia</taxon>
    </lineage>
</organism>
<reference evidence="1" key="1">
    <citation type="journal article" date="2023" name="Plant J.">
        <title>Genome sequences and population genomics provide insights into the demographic history, inbreeding, and mutation load of two 'living fossil' tree species of Dipteronia.</title>
        <authorList>
            <person name="Feng Y."/>
            <person name="Comes H.P."/>
            <person name="Chen J."/>
            <person name="Zhu S."/>
            <person name="Lu R."/>
            <person name="Zhang X."/>
            <person name="Li P."/>
            <person name="Qiu J."/>
            <person name="Olsen K.M."/>
            <person name="Qiu Y."/>
        </authorList>
    </citation>
    <scope>NUCLEOTIDE SEQUENCE</scope>
    <source>
        <strain evidence="1">KIB01</strain>
    </source>
</reference>
<accession>A0AAD9XF97</accession>
<sequence length="273" mass="30012">MPSLLSRTSGSEEWWLILVVKCVKVLWNRQTMLTSVVKKARHVWYASLFGSLLSNISLLSMLDVLMLLETKVNAEDFGLICMIAWAIWENRNFLLNCGSVRDPGSVVNWVEDMLSEFKSPRNALSPSPHFSPVRSYSSWIPPPGFLKLNYGFVSRKNSLSFGVGAAIRDEKGKVLLAWSKSVCGLLSSDIGHLVALREGLLLAKSYHLPIAMVDLSSVTAAASLSNLSPSLGDSRFIVIDVKALFADVKALFVEAGICKYQAIPGLGNSLHRI</sequence>
<gene>
    <name evidence="1" type="ORF">Ddye_004917</name>
</gene>
<evidence type="ECO:0008006" key="3">
    <source>
        <dbReference type="Google" id="ProtNLM"/>
    </source>
</evidence>